<dbReference type="GO" id="GO:0003700">
    <property type="term" value="F:DNA-binding transcription factor activity"/>
    <property type="evidence" value="ECO:0007669"/>
    <property type="project" value="InterPro"/>
</dbReference>
<name>A0A1D9P0I3_9FIRM</name>
<dbReference type="InterPro" id="IPR011006">
    <property type="entry name" value="CheY-like_superfamily"/>
</dbReference>
<dbReference type="InterPro" id="IPR001789">
    <property type="entry name" value="Sig_transdc_resp-reg_receiver"/>
</dbReference>
<dbReference type="GO" id="GO:0000160">
    <property type="term" value="P:phosphorelay signal transduction system"/>
    <property type="evidence" value="ECO:0007669"/>
    <property type="project" value="UniProtKB-KW"/>
</dbReference>
<evidence type="ECO:0000313" key="13">
    <source>
        <dbReference type="EMBL" id="AOZ96023.1"/>
    </source>
</evidence>
<dbReference type="Pfam" id="PF12833">
    <property type="entry name" value="HTH_18"/>
    <property type="match status" value="1"/>
</dbReference>
<dbReference type="PROSITE" id="PS50110">
    <property type="entry name" value="RESPONSE_REGULATORY"/>
    <property type="match status" value="1"/>
</dbReference>
<dbReference type="KEGG" id="bhu:bhn_I0989"/>
<dbReference type="CDD" id="cd17536">
    <property type="entry name" value="REC_YesN-like"/>
    <property type="match status" value="1"/>
</dbReference>
<keyword evidence="6" id="KW-0805">Transcription regulation</keyword>
<dbReference type="EMBL" id="CP017831">
    <property type="protein sequence ID" value="AOZ96023.1"/>
    <property type="molecule type" value="Genomic_DNA"/>
</dbReference>
<keyword evidence="3" id="KW-0963">Cytoplasm</keyword>
<protein>
    <recommendedName>
        <fullName evidence="2">Stage 0 sporulation protein A homolog</fullName>
    </recommendedName>
</protein>
<comment type="subcellular location">
    <subcellularLocation>
        <location evidence="1">Cytoplasm</location>
    </subcellularLocation>
</comment>
<dbReference type="PANTHER" id="PTHR42713:SF3">
    <property type="entry name" value="TRANSCRIPTIONAL REGULATORY PROTEIN HPTR"/>
    <property type="match status" value="1"/>
</dbReference>
<keyword evidence="14" id="KW-1185">Reference proteome</keyword>
<dbReference type="InterPro" id="IPR009057">
    <property type="entry name" value="Homeodomain-like_sf"/>
</dbReference>
<dbReference type="OrthoDB" id="9794370at2"/>
<keyword evidence="8" id="KW-0804">Transcription</keyword>
<keyword evidence="4 10" id="KW-0597">Phosphoprotein</keyword>
<accession>A0A1D9P0I3</accession>
<dbReference type="Gene3D" id="1.10.10.60">
    <property type="entry name" value="Homeodomain-like"/>
    <property type="match status" value="2"/>
</dbReference>
<dbReference type="Pfam" id="PF00072">
    <property type="entry name" value="Response_reg"/>
    <property type="match status" value="1"/>
</dbReference>
<dbReference type="SMART" id="SM00342">
    <property type="entry name" value="HTH_ARAC"/>
    <property type="match status" value="1"/>
</dbReference>
<reference evidence="14" key="1">
    <citation type="submission" date="2016-10" db="EMBL/GenBank/DDBJ databases">
        <title>The complete genome sequence of the rumen bacterium Butyrivibrio hungatei MB2003.</title>
        <authorList>
            <person name="Palevich N."/>
            <person name="Kelly W.J."/>
            <person name="Leahy S.C."/>
            <person name="Altermann E."/>
            <person name="Rakonjac J."/>
            <person name="Attwood G.T."/>
        </authorList>
    </citation>
    <scope>NUCLEOTIDE SEQUENCE [LARGE SCALE GENOMIC DNA]</scope>
    <source>
        <strain evidence="14">MB2003</strain>
    </source>
</reference>
<feature type="modified residue" description="4-aspartylphosphate" evidence="10">
    <location>
        <position position="54"/>
    </location>
</feature>
<evidence type="ECO:0000256" key="10">
    <source>
        <dbReference type="PROSITE-ProRule" id="PRU00169"/>
    </source>
</evidence>
<keyword evidence="7" id="KW-0238">DNA-binding</keyword>
<dbReference type="SUPFAM" id="SSF46689">
    <property type="entry name" value="Homeodomain-like"/>
    <property type="match status" value="2"/>
</dbReference>
<dbReference type="PROSITE" id="PS01124">
    <property type="entry name" value="HTH_ARAC_FAMILY_2"/>
    <property type="match status" value="1"/>
</dbReference>
<evidence type="ECO:0000256" key="6">
    <source>
        <dbReference type="ARBA" id="ARBA00023015"/>
    </source>
</evidence>
<evidence type="ECO:0000259" key="12">
    <source>
        <dbReference type="PROSITE" id="PS50110"/>
    </source>
</evidence>
<evidence type="ECO:0000313" key="14">
    <source>
        <dbReference type="Proteomes" id="UP000179284"/>
    </source>
</evidence>
<organism evidence="13 14">
    <name type="scientific">Butyrivibrio hungatei</name>
    <dbReference type="NCBI Taxonomy" id="185008"/>
    <lineage>
        <taxon>Bacteria</taxon>
        <taxon>Bacillati</taxon>
        <taxon>Bacillota</taxon>
        <taxon>Clostridia</taxon>
        <taxon>Lachnospirales</taxon>
        <taxon>Lachnospiraceae</taxon>
        <taxon>Butyrivibrio</taxon>
    </lineage>
</organism>
<evidence type="ECO:0000256" key="4">
    <source>
        <dbReference type="ARBA" id="ARBA00022553"/>
    </source>
</evidence>
<dbReference type="AlphaFoldDB" id="A0A1D9P0I3"/>
<evidence type="ECO:0000256" key="3">
    <source>
        <dbReference type="ARBA" id="ARBA00022490"/>
    </source>
</evidence>
<evidence type="ECO:0000256" key="9">
    <source>
        <dbReference type="ARBA" id="ARBA00024867"/>
    </source>
</evidence>
<sequence length="418" mass="47485">MKVFLVDDEIVVREGIRESFPWDDSPYTLVGEAPDGEMAIPMIRDTNPDIVITDIKMPFMDGIELCNILRSQMPWVSIIVLSGYDEFEYARKCIQLGVKEYLLKPINAEDLRQALDRVSDHIKEERKSREHAESLRARMETGNRFVKEKLIGSLYSEESMEEDAANALEELRGMGCPINAPYYVVIDSAFEPVNKGQEIASDLADSSFGRIHASPSRTGTRLLVLGDTQEDVEERVYSTATALLQELERAGCNGIWTGIGDIVGSPGQILKSFKTARHIRHLLVERDDEKIRILGTREMGDSACDKKSSAVINEAKLYMTQHFTDSNLMLQDVARAVGMSNSRFSTVFSQQNGQTFTEYLISLRLNKAKELLRTTDHRSSQIAFDVGYNDAHYFSYIFKKNMKMTPSEYRLRYQNQPE</sequence>
<dbReference type="GO" id="GO:0005737">
    <property type="term" value="C:cytoplasm"/>
    <property type="evidence" value="ECO:0007669"/>
    <property type="project" value="UniProtKB-SubCell"/>
</dbReference>
<dbReference type="Gene3D" id="3.40.50.2300">
    <property type="match status" value="1"/>
</dbReference>
<dbReference type="SUPFAM" id="SSF52172">
    <property type="entry name" value="CheY-like"/>
    <property type="match status" value="1"/>
</dbReference>
<dbReference type="GO" id="GO:0043565">
    <property type="term" value="F:sequence-specific DNA binding"/>
    <property type="evidence" value="ECO:0007669"/>
    <property type="project" value="InterPro"/>
</dbReference>
<dbReference type="SMART" id="SM00448">
    <property type="entry name" value="REC"/>
    <property type="match status" value="1"/>
</dbReference>
<dbReference type="InterPro" id="IPR018060">
    <property type="entry name" value="HTH_AraC"/>
</dbReference>
<evidence type="ECO:0000256" key="7">
    <source>
        <dbReference type="ARBA" id="ARBA00023125"/>
    </source>
</evidence>
<evidence type="ECO:0000256" key="1">
    <source>
        <dbReference type="ARBA" id="ARBA00004496"/>
    </source>
</evidence>
<gene>
    <name evidence="13" type="ORF">bhn_I0989</name>
</gene>
<keyword evidence="5" id="KW-0902">Two-component regulatory system</keyword>
<evidence type="ECO:0000259" key="11">
    <source>
        <dbReference type="PROSITE" id="PS01124"/>
    </source>
</evidence>
<proteinExistence type="predicted"/>
<feature type="domain" description="HTH araC/xylS-type" evidence="11">
    <location>
        <begin position="313"/>
        <end position="412"/>
    </location>
</feature>
<feature type="domain" description="Response regulatory" evidence="12">
    <location>
        <begin position="2"/>
        <end position="119"/>
    </location>
</feature>
<evidence type="ECO:0000256" key="5">
    <source>
        <dbReference type="ARBA" id="ARBA00023012"/>
    </source>
</evidence>
<dbReference type="PANTHER" id="PTHR42713">
    <property type="entry name" value="HISTIDINE KINASE-RELATED"/>
    <property type="match status" value="1"/>
</dbReference>
<dbReference type="Proteomes" id="UP000179284">
    <property type="component" value="Chromosome I"/>
</dbReference>
<evidence type="ECO:0000256" key="8">
    <source>
        <dbReference type="ARBA" id="ARBA00023163"/>
    </source>
</evidence>
<evidence type="ECO:0000256" key="2">
    <source>
        <dbReference type="ARBA" id="ARBA00018672"/>
    </source>
</evidence>
<dbReference type="InterPro" id="IPR051552">
    <property type="entry name" value="HptR"/>
</dbReference>
<dbReference type="RefSeq" id="WP_071175744.1">
    <property type="nucleotide sequence ID" value="NZ_CP017831.1"/>
</dbReference>
<comment type="function">
    <text evidence="9">May play the central regulatory role in sporulation. It may be an element of the effector pathway responsible for the activation of sporulation genes in response to nutritional stress. Spo0A may act in concert with spo0H (a sigma factor) to control the expression of some genes that are critical to the sporulation process.</text>
</comment>